<evidence type="ECO:0000313" key="3">
    <source>
        <dbReference type="EMBL" id="MBW8481932.1"/>
    </source>
</evidence>
<accession>A0ABS7FQU9</accession>
<name>A0ABS7FQU9_9ACTN</name>
<keyword evidence="2" id="KW-0472">Membrane</keyword>
<organism evidence="3 4">
    <name type="scientific">Actinomadura parmotrematis</name>
    <dbReference type="NCBI Taxonomy" id="2864039"/>
    <lineage>
        <taxon>Bacteria</taxon>
        <taxon>Bacillati</taxon>
        <taxon>Actinomycetota</taxon>
        <taxon>Actinomycetes</taxon>
        <taxon>Streptosporangiales</taxon>
        <taxon>Thermomonosporaceae</taxon>
        <taxon>Actinomadura</taxon>
    </lineage>
</organism>
<reference evidence="3 4" key="1">
    <citation type="submission" date="2021-07" db="EMBL/GenBank/DDBJ databases">
        <title>Actinomadura sp. PM05-2 isolated from lichen.</title>
        <authorList>
            <person name="Somphong A."/>
            <person name="Phongsopitanun W."/>
            <person name="Tanasupawat S."/>
            <person name="Peongsungnone V."/>
        </authorList>
    </citation>
    <scope>NUCLEOTIDE SEQUENCE [LARGE SCALE GENOMIC DNA]</scope>
    <source>
        <strain evidence="3 4">PM05-2</strain>
    </source>
</reference>
<feature type="region of interest" description="Disordered" evidence="1">
    <location>
        <begin position="99"/>
        <end position="160"/>
    </location>
</feature>
<feature type="compositionally biased region" description="Low complexity" evidence="1">
    <location>
        <begin position="101"/>
        <end position="116"/>
    </location>
</feature>
<gene>
    <name evidence="3" type="ORF">K1Y72_06115</name>
</gene>
<evidence type="ECO:0000256" key="2">
    <source>
        <dbReference type="SAM" id="Phobius"/>
    </source>
</evidence>
<feature type="transmembrane region" description="Helical" evidence="2">
    <location>
        <begin position="43"/>
        <end position="68"/>
    </location>
</feature>
<protein>
    <recommendedName>
        <fullName evidence="5">LapA family protein</fullName>
    </recommendedName>
</protein>
<dbReference type="Proteomes" id="UP000774570">
    <property type="component" value="Unassembled WGS sequence"/>
</dbReference>
<keyword evidence="4" id="KW-1185">Reference proteome</keyword>
<keyword evidence="2" id="KW-0812">Transmembrane</keyword>
<evidence type="ECO:0000256" key="1">
    <source>
        <dbReference type="SAM" id="MobiDB-lite"/>
    </source>
</evidence>
<evidence type="ECO:0000313" key="4">
    <source>
        <dbReference type="Proteomes" id="UP000774570"/>
    </source>
</evidence>
<keyword evidence="2" id="KW-1133">Transmembrane helix</keyword>
<proteinExistence type="predicted"/>
<feature type="compositionally biased region" description="Pro residues" evidence="1">
    <location>
        <begin position="142"/>
        <end position="160"/>
    </location>
</feature>
<sequence>MVIIGLLLAAAAVAVGVGIVMENSAPATLTAFGHTVPGVTAQWQVFFAGAAVAIVFILGTTTLFAGVGRRRRKRRDRRELRREREESLNTLEMERRRLQRELAGARSAPARPAPSRDAARATVTDAPRRTPCPDVPVATGRPPAPAPRRPAPAPRPGPRG</sequence>
<dbReference type="EMBL" id="JAIBOA010000003">
    <property type="protein sequence ID" value="MBW8481932.1"/>
    <property type="molecule type" value="Genomic_DNA"/>
</dbReference>
<comment type="caution">
    <text evidence="3">The sequence shown here is derived from an EMBL/GenBank/DDBJ whole genome shotgun (WGS) entry which is preliminary data.</text>
</comment>
<evidence type="ECO:0008006" key="5">
    <source>
        <dbReference type="Google" id="ProtNLM"/>
    </source>
</evidence>
<dbReference type="RefSeq" id="WP_220164064.1">
    <property type="nucleotide sequence ID" value="NZ_JAIBOA010000003.1"/>
</dbReference>